<evidence type="ECO:0000313" key="4">
    <source>
        <dbReference type="Proteomes" id="UP001153269"/>
    </source>
</evidence>
<evidence type="ECO:0000256" key="1">
    <source>
        <dbReference type="ARBA" id="ARBA00006484"/>
    </source>
</evidence>
<evidence type="ECO:0000256" key="2">
    <source>
        <dbReference type="ARBA" id="ARBA00023002"/>
    </source>
</evidence>
<dbReference type="EMBL" id="CADEAL010001707">
    <property type="protein sequence ID" value="CAB1434894.1"/>
    <property type="molecule type" value="Genomic_DNA"/>
</dbReference>
<organism evidence="3 4">
    <name type="scientific">Pleuronectes platessa</name>
    <name type="common">European plaice</name>
    <dbReference type="NCBI Taxonomy" id="8262"/>
    <lineage>
        <taxon>Eukaryota</taxon>
        <taxon>Metazoa</taxon>
        <taxon>Chordata</taxon>
        <taxon>Craniata</taxon>
        <taxon>Vertebrata</taxon>
        <taxon>Euteleostomi</taxon>
        <taxon>Actinopterygii</taxon>
        <taxon>Neopterygii</taxon>
        <taxon>Teleostei</taxon>
        <taxon>Neoteleostei</taxon>
        <taxon>Acanthomorphata</taxon>
        <taxon>Carangaria</taxon>
        <taxon>Pleuronectiformes</taxon>
        <taxon>Pleuronectoidei</taxon>
        <taxon>Pleuronectidae</taxon>
        <taxon>Pleuronectes</taxon>
    </lineage>
</organism>
<keyword evidence="4" id="KW-1185">Reference proteome</keyword>
<dbReference type="Gene3D" id="3.40.50.720">
    <property type="entry name" value="NAD(P)-binding Rossmann-like Domain"/>
    <property type="match status" value="1"/>
</dbReference>
<comment type="similarity">
    <text evidence="1">Belongs to the short-chain dehydrogenases/reductases (SDR) family.</text>
</comment>
<dbReference type="PANTHER" id="PTHR45024">
    <property type="entry name" value="DEHYDROGENASES, SHORT CHAIN"/>
    <property type="match status" value="1"/>
</dbReference>
<gene>
    <name evidence="3" type="ORF">PLEPLA_LOCUS22998</name>
</gene>
<dbReference type="SUPFAM" id="SSF51735">
    <property type="entry name" value="NAD(P)-binding Rossmann-fold domains"/>
    <property type="match status" value="1"/>
</dbReference>
<protein>
    <submittedName>
        <fullName evidence="3">Uncharacterized protein</fullName>
    </submittedName>
</protein>
<dbReference type="AlphaFoldDB" id="A0A9N7UM55"/>
<reference evidence="3" key="1">
    <citation type="submission" date="2020-03" db="EMBL/GenBank/DDBJ databases">
        <authorList>
            <person name="Weist P."/>
        </authorList>
    </citation>
    <scope>NUCLEOTIDE SEQUENCE</scope>
</reference>
<keyword evidence="2" id="KW-0560">Oxidoreductase</keyword>
<dbReference type="GO" id="GO:0016491">
    <property type="term" value="F:oxidoreductase activity"/>
    <property type="evidence" value="ECO:0007669"/>
    <property type="project" value="UniProtKB-KW"/>
</dbReference>
<dbReference type="InterPro" id="IPR051687">
    <property type="entry name" value="Peroxisomal_Beta-Oxidation"/>
</dbReference>
<dbReference type="Proteomes" id="UP001153269">
    <property type="component" value="Unassembled WGS sequence"/>
</dbReference>
<sequence>MSLSFEGRVVLVTGAGGGLGREYALAFAERAASVVVEQQQFKLCVRGCGGPAGCAGRAAADQQLRRFPFHVRVVVQRHGGARASAGTTPMLNTSVSQMCMWVTVGLWSPAAPEHGLLFRGAIFRSAARNAVQQRDELAL</sequence>
<name>A0A9N7UM55_PLEPL</name>
<dbReference type="InterPro" id="IPR036291">
    <property type="entry name" value="NAD(P)-bd_dom_sf"/>
</dbReference>
<comment type="caution">
    <text evidence="3">The sequence shown here is derived from an EMBL/GenBank/DDBJ whole genome shotgun (WGS) entry which is preliminary data.</text>
</comment>
<accession>A0A9N7UM55</accession>
<dbReference type="PANTHER" id="PTHR45024:SF2">
    <property type="entry name" value="SCP2 DOMAIN-CONTAINING PROTEIN"/>
    <property type="match status" value="1"/>
</dbReference>
<proteinExistence type="inferred from homology"/>
<evidence type="ECO:0000313" key="3">
    <source>
        <dbReference type="EMBL" id="CAB1434894.1"/>
    </source>
</evidence>